<comment type="caution">
    <text evidence="3">The sequence shown here is derived from an EMBL/GenBank/DDBJ whole genome shotgun (WGS) entry which is preliminary data.</text>
</comment>
<feature type="domain" description="Sulfide dehydrogenase [flavocytochrome c] flavoprotein chain central" evidence="2">
    <location>
        <begin position="199"/>
        <end position="303"/>
    </location>
</feature>
<dbReference type="InterPro" id="IPR052541">
    <property type="entry name" value="SQRD"/>
</dbReference>
<dbReference type="Pfam" id="PF07992">
    <property type="entry name" value="Pyr_redox_2"/>
    <property type="match status" value="1"/>
</dbReference>
<feature type="domain" description="FAD/NAD(P)-binding" evidence="1">
    <location>
        <begin position="70"/>
        <end position="182"/>
    </location>
</feature>
<keyword evidence="4" id="KW-1185">Reference proteome</keyword>
<organism evidence="3 4">
    <name type="scientific">Hydrogenophaga aromaticivorans</name>
    <dbReference type="NCBI Taxonomy" id="2610898"/>
    <lineage>
        <taxon>Bacteria</taxon>
        <taxon>Pseudomonadati</taxon>
        <taxon>Pseudomonadota</taxon>
        <taxon>Betaproteobacteria</taxon>
        <taxon>Burkholderiales</taxon>
        <taxon>Comamonadaceae</taxon>
        <taxon>Hydrogenophaga</taxon>
    </lineage>
</organism>
<name>A0A7Y8GXK2_9BURK</name>
<dbReference type="PANTHER" id="PTHR43755:SF1">
    <property type="entry name" value="FAD-DEPENDENT PYRIDINE NUCLEOTIDE-DISULPHIDE OXIDOREDUCTASE"/>
    <property type="match status" value="1"/>
</dbReference>
<dbReference type="InterPro" id="IPR036188">
    <property type="entry name" value="FAD/NAD-bd_sf"/>
</dbReference>
<accession>A0A7Y8GXK2</accession>
<dbReference type="GO" id="GO:0016491">
    <property type="term" value="F:oxidoreductase activity"/>
    <property type="evidence" value="ECO:0007669"/>
    <property type="project" value="InterPro"/>
</dbReference>
<protein>
    <submittedName>
        <fullName evidence="3">NAD(P)/FAD-dependent oxidoreductase</fullName>
    </submittedName>
</protein>
<proteinExistence type="predicted"/>
<evidence type="ECO:0000313" key="3">
    <source>
        <dbReference type="EMBL" id="NWF46029.1"/>
    </source>
</evidence>
<dbReference type="AlphaFoldDB" id="A0A7Y8GXK2"/>
<evidence type="ECO:0000259" key="1">
    <source>
        <dbReference type="Pfam" id="PF07992"/>
    </source>
</evidence>
<dbReference type="Pfam" id="PF21706">
    <property type="entry name" value="FCSD_central"/>
    <property type="match status" value="1"/>
</dbReference>
<dbReference type="InterPro" id="IPR049386">
    <property type="entry name" value="FCSD_central"/>
</dbReference>
<dbReference type="Gene3D" id="3.50.50.60">
    <property type="entry name" value="FAD/NAD(P)-binding domain"/>
    <property type="match status" value="2"/>
</dbReference>
<dbReference type="SUPFAM" id="SSF51905">
    <property type="entry name" value="FAD/NAD(P)-binding domain"/>
    <property type="match status" value="2"/>
</dbReference>
<reference evidence="3 4" key="1">
    <citation type="submission" date="2019-09" db="EMBL/GenBank/DDBJ databases">
        <title>Hydrogenophaga aromatica sp. nov., isolated from a para-xylene-degrading enrichment culture.</title>
        <authorList>
            <person name="Tancsics A."/>
            <person name="Banerjee S."/>
        </authorList>
    </citation>
    <scope>NUCLEOTIDE SEQUENCE [LARGE SCALE GENOMIC DNA]</scope>
    <source>
        <strain evidence="3 4">D2P1</strain>
    </source>
</reference>
<sequence>MPPGPTGLSAVSVTGGSSSINHTPFSISTWSFSMPVPFTTRRRDVLQATAIGVAVLASGCAAIGTGAKPRVVVVGGGWGGLGAVRGLLAAGGADVTLVEPNEGFMSCPLSAHFIAGHQPASDFQRSYARIDQLGARRVRERVTAIDRAKREVVTATQRLPYDFLVLSPGVEYMEDGIQGYAEARAQLPVGFRAFEQIAVRRQVDEFLAKGGNFVISAPKPPYRCPPAPYERAFLIAEQMKQRGTKGKIILIDANPNPMPLPIAKPILNGMKSLYASQIEYMPDTAITAVDMGKRQLATSAGDVPFAHANLILPMRAPAMIRQAGLGERWANVKLPSFQSQADERIYVIGDSQGSPLPKSGHVAFGSGQQVAEAITDRIAGKTPAAATGAVELPLGICWANVTHKDAININVSSSVAPGEAPKLKFTVDPEHNARSGAAATSWGNGMWKAMLG</sequence>
<evidence type="ECO:0000259" key="2">
    <source>
        <dbReference type="Pfam" id="PF21706"/>
    </source>
</evidence>
<dbReference type="InterPro" id="IPR023753">
    <property type="entry name" value="FAD/NAD-binding_dom"/>
</dbReference>
<dbReference type="Proteomes" id="UP000545507">
    <property type="component" value="Unassembled WGS sequence"/>
</dbReference>
<gene>
    <name evidence="3" type="ORF">F3K02_12320</name>
</gene>
<evidence type="ECO:0000313" key="4">
    <source>
        <dbReference type="Proteomes" id="UP000545507"/>
    </source>
</evidence>
<dbReference type="EMBL" id="VYGV01000009">
    <property type="protein sequence ID" value="NWF46029.1"/>
    <property type="molecule type" value="Genomic_DNA"/>
</dbReference>
<dbReference type="PANTHER" id="PTHR43755">
    <property type="match status" value="1"/>
</dbReference>